<evidence type="ECO:0000313" key="1">
    <source>
        <dbReference type="EMBL" id="PJE74394.1"/>
    </source>
</evidence>
<comment type="caution">
    <text evidence="1">The sequence shown here is derived from an EMBL/GenBank/DDBJ whole genome shotgun (WGS) entry which is preliminary data.</text>
</comment>
<protein>
    <submittedName>
        <fullName evidence="1">Uncharacterized protein</fullName>
    </submittedName>
</protein>
<evidence type="ECO:0000313" key="2">
    <source>
        <dbReference type="Proteomes" id="UP000228700"/>
    </source>
</evidence>
<proteinExistence type="predicted"/>
<dbReference type="AlphaFoldDB" id="A0A2M8LCR0"/>
<gene>
    <name evidence="1" type="ORF">COV01_01360</name>
</gene>
<name>A0A2M8LCR0_9BACT</name>
<accession>A0A2M8LCR0</accession>
<organism evidence="1 2">
    <name type="scientific">Candidatus Taylorbacteria bacterium CG10_big_fil_rev_8_21_14_0_10_41_48</name>
    <dbReference type="NCBI Taxonomy" id="1975024"/>
    <lineage>
        <taxon>Bacteria</taxon>
        <taxon>Candidatus Tayloriibacteriota</taxon>
    </lineage>
</organism>
<sequence length="88" mass="10455">MEHIRIHLPKGDDREDRRTERGELMEYFINKLNVSREEDGMSPITMPRMGKILQGVPTKDLYYLKSVCDDAPNFSKKFWWEVSPEKHS</sequence>
<reference evidence="2" key="1">
    <citation type="submission" date="2017-09" db="EMBL/GenBank/DDBJ databases">
        <title>Depth-based differentiation of microbial function through sediment-hosted aquifers and enrichment of novel symbionts in the deep terrestrial subsurface.</title>
        <authorList>
            <person name="Probst A.J."/>
            <person name="Ladd B."/>
            <person name="Jarett J.K."/>
            <person name="Geller-Mcgrath D.E."/>
            <person name="Sieber C.M.K."/>
            <person name="Emerson J.B."/>
            <person name="Anantharaman K."/>
            <person name="Thomas B.C."/>
            <person name="Malmstrom R."/>
            <person name="Stieglmeier M."/>
            <person name="Klingl A."/>
            <person name="Woyke T."/>
            <person name="Ryan C.M."/>
            <person name="Banfield J.F."/>
        </authorList>
    </citation>
    <scope>NUCLEOTIDE SEQUENCE [LARGE SCALE GENOMIC DNA]</scope>
</reference>
<dbReference type="Proteomes" id="UP000228700">
    <property type="component" value="Unassembled WGS sequence"/>
</dbReference>
<dbReference type="EMBL" id="PFEQ01000004">
    <property type="protein sequence ID" value="PJE74394.1"/>
    <property type="molecule type" value="Genomic_DNA"/>
</dbReference>